<feature type="binding site" evidence="8">
    <location>
        <position position="56"/>
    </location>
    <ligand>
        <name>Zn(2+)</name>
        <dbReference type="ChEBI" id="CHEBI:29105"/>
    </ligand>
</feature>
<organism evidence="9 10">
    <name type="scientific">Arsenicicoccus cauae</name>
    <dbReference type="NCBI Taxonomy" id="2663847"/>
    <lineage>
        <taxon>Bacteria</taxon>
        <taxon>Bacillati</taxon>
        <taxon>Actinomycetota</taxon>
        <taxon>Actinomycetes</taxon>
        <taxon>Micrococcales</taxon>
        <taxon>Intrasporangiaceae</taxon>
        <taxon>Arsenicicoccus</taxon>
    </lineage>
</organism>
<evidence type="ECO:0000256" key="5">
    <source>
        <dbReference type="ARBA" id="ARBA00023239"/>
    </source>
</evidence>
<evidence type="ECO:0000256" key="1">
    <source>
        <dbReference type="ARBA" id="ARBA00006217"/>
    </source>
</evidence>
<evidence type="ECO:0000313" key="10">
    <source>
        <dbReference type="Proteomes" id="UP000431092"/>
    </source>
</evidence>
<dbReference type="SMART" id="SM00947">
    <property type="entry name" value="Pro_CA"/>
    <property type="match status" value="1"/>
</dbReference>
<dbReference type="EMBL" id="WLVL01000002">
    <property type="protein sequence ID" value="MTB70476.1"/>
    <property type="molecule type" value="Genomic_DNA"/>
</dbReference>
<dbReference type="GO" id="GO:0008270">
    <property type="term" value="F:zinc ion binding"/>
    <property type="evidence" value="ECO:0007669"/>
    <property type="project" value="InterPro"/>
</dbReference>
<dbReference type="Pfam" id="PF00484">
    <property type="entry name" value="Pro_CA"/>
    <property type="match status" value="1"/>
</dbReference>
<evidence type="ECO:0000256" key="6">
    <source>
        <dbReference type="ARBA" id="ARBA00024993"/>
    </source>
</evidence>
<feature type="binding site" evidence="8">
    <location>
        <position position="110"/>
    </location>
    <ligand>
        <name>Zn(2+)</name>
        <dbReference type="ChEBI" id="CHEBI:29105"/>
    </ligand>
</feature>
<dbReference type="SUPFAM" id="SSF53056">
    <property type="entry name" value="beta-carbonic anhydrase, cab"/>
    <property type="match status" value="1"/>
</dbReference>
<reference evidence="9 10" key="1">
    <citation type="submission" date="2019-11" db="EMBL/GenBank/DDBJ databases">
        <title>Whole genome sequencing identifies a novel species of the genus Arsenicicoccus isolated from human blood.</title>
        <authorList>
            <person name="Jeong J.H."/>
            <person name="Kweon O.J."/>
            <person name="Kim H.R."/>
            <person name="Kim T.-H."/>
            <person name="Ha S.-M."/>
            <person name="Lee M.-K."/>
        </authorList>
    </citation>
    <scope>NUCLEOTIDE SEQUENCE [LARGE SCALE GENOMIC DNA]</scope>
    <source>
        <strain evidence="9 10">MKL-02</strain>
    </source>
</reference>
<feature type="binding site" evidence="8">
    <location>
        <position position="54"/>
    </location>
    <ligand>
        <name>Zn(2+)</name>
        <dbReference type="ChEBI" id="CHEBI:29105"/>
    </ligand>
</feature>
<dbReference type="EC" id="4.2.1.1" evidence="2"/>
<evidence type="ECO:0000313" key="9">
    <source>
        <dbReference type="EMBL" id="MTB70476.1"/>
    </source>
</evidence>
<comment type="catalytic activity">
    <reaction evidence="7">
        <text>hydrogencarbonate + H(+) = CO2 + H2O</text>
        <dbReference type="Rhea" id="RHEA:10748"/>
        <dbReference type="ChEBI" id="CHEBI:15377"/>
        <dbReference type="ChEBI" id="CHEBI:15378"/>
        <dbReference type="ChEBI" id="CHEBI:16526"/>
        <dbReference type="ChEBI" id="CHEBI:17544"/>
        <dbReference type="EC" id="4.2.1.1"/>
    </reaction>
</comment>
<evidence type="ECO:0000256" key="4">
    <source>
        <dbReference type="ARBA" id="ARBA00022833"/>
    </source>
</evidence>
<comment type="similarity">
    <text evidence="1">Belongs to the beta-class carbonic anhydrase family.</text>
</comment>
<comment type="caution">
    <text evidence="9">The sequence shown here is derived from an EMBL/GenBank/DDBJ whole genome shotgun (WGS) entry which is preliminary data.</text>
</comment>
<dbReference type="FunFam" id="3.40.1050.10:FF:000006">
    <property type="entry name" value="Carbonic anhydrase"/>
    <property type="match status" value="1"/>
</dbReference>
<accession>A0A6I3IUI0</accession>
<gene>
    <name evidence="9" type="ORF">GGG17_00465</name>
</gene>
<keyword evidence="3 8" id="KW-0479">Metal-binding</keyword>
<keyword evidence="4 8" id="KW-0862">Zinc</keyword>
<comment type="cofactor">
    <cofactor evidence="8">
        <name>Zn(2+)</name>
        <dbReference type="ChEBI" id="CHEBI:29105"/>
    </cofactor>
    <text evidence="8">Binds 1 zinc ion per subunit.</text>
</comment>
<dbReference type="AlphaFoldDB" id="A0A6I3IUI0"/>
<dbReference type="InterPro" id="IPR001765">
    <property type="entry name" value="Carbonic_anhydrase"/>
</dbReference>
<dbReference type="RefSeq" id="WP_154591848.1">
    <property type="nucleotide sequence ID" value="NZ_WLVL01000002.1"/>
</dbReference>
<evidence type="ECO:0000256" key="8">
    <source>
        <dbReference type="PIRSR" id="PIRSR601765-1"/>
    </source>
</evidence>
<evidence type="ECO:0000256" key="3">
    <source>
        <dbReference type="ARBA" id="ARBA00022723"/>
    </source>
</evidence>
<dbReference type="PANTHER" id="PTHR11002:SF79">
    <property type="entry name" value="CARBONIC ANHYDRASE 2"/>
    <property type="match status" value="1"/>
</dbReference>
<dbReference type="PANTHER" id="PTHR11002">
    <property type="entry name" value="CARBONIC ANHYDRASE"/>
    <property type="match status" value="1"/>
</dbReference>
<feature type="binding site" evidence="8">
    <location>
        <position position="107"/>
    </location>
    <ligand>
        <name>Zn(2+)</name>
        <dbReference type="ChEBI" id="CHEBI:29105"/>
    </ligand>
</feature>
<protein>
    <recommendedName>
        <fullName evidence="2">carbonic anhydrase</fullName>
        <ecNumber evidence="2">4.2.1.1</ecNumber>
    </recommendedName>
</protein>
<dbReference type="InterPro" id="IPR015892">
    <property type="entry name" value="Carbonic_anhydrase_CS"/>
</dbReference>
<comment type="function">
    <text evidence="6">Catalyzes the reversible hydration of carbon dioxide to form bicarbonate.</text>
</comment>
<dbReference type="Gene3D" id="3.40.1050.10">
    <property type="entry name" value="Carbonic anhydrase"/>
    <property type="match status" value="1"/>
</dbReference>
<dbReference type="InterPro" id="IPR036874">
    <property type="entry name" value="Carbonic_anhydrase_sf"/>
</dbReference>
<proteinExistence type="inferred from homology"/>
<keyword evidence="10" id="KW-1185">Reference proteome</keyword>
<dbReference type="PROSITE" id="PS00704">
    <property type="entry name" value="PROK_CO2_ANHYDRASE_1"/>
    <property type="match status" value="1"/>
</dbReference>
<name>A0A6I3IUI0_9MICO</name>
<evidence type="ECO:0000256" key="2">
    <source>
        <dbReference type="ARBA" id="ARBA00012925"/>
    </source>
</evidence>
<dbReference type="GO" id="GO:0004089">
    <property type="term" value="F:carbonate dehydratase activity"/>
    <property type="evidence" value="ECO:0007669"/>
    <property type="project" value="UniProtKB-EC"/>
</dbReference>
<dbReference type="GO" id="GO:0015976">
    <property type="term" value="P:carbon utilization"/>
    <property type="evidence" value="ECO:0007669"/>
    <property type="project" value="InterPro"/>
</dbReference>
<dbReference type="Proteomes" id="UP000431092">
    <property type="component" value="Unassembled WGS sequence"/>
</dbReference>
<dbReference type="CDD" id="cd03378">
    <property type="entry name" value="beta_CA_cladeC"/>
    <property type="match status" value="1"/>
</dbReference>
<keyword evidence="5" id="KW-0456">Lyase</keyword>
<sequence length="234" mass="24478">MSGRTTLTPAQAWEQMVQGNARFVSGQPEHPNQDVHRRAELTAGQGPFAVLFGCSDSRVAAEMVFDRGLGDLFVVRTAGHVLDPSVLGTVEFGPGVLGTPLIVVMGHDTCGAINAGIQATDTGEFPGGYIRDLVEKVMPSVIQARSSHGAGPGATPEQVNAWHVRRTVNMLAERSALLQQLVEDGTLAIVGINYRLADGDVRYIAHLGDIGDVRPGVDRAAADTGTSAGVEAGG</sequence>
<evidence type="ECO:0000256" key="7">
    <source>
        <dbReference type="ARBA" id="ARBA00048348"/>
    </source>
</evidence>